<evidence type="ECO:0000256" key="3">
    <source>
        <dbReference type="ARBA" id="ARBA00022691"/>
    </source>
</evidence>
<evidence type="ECO:0000313" key="7">
    <source>
        <dbReference type="Proteomes" id="UP001317629"/>
    </source>
</evidence>
<dbReference type="Gene3D" id="1.10.287.1350">
    <property type="match status" value="1"/>
</dbReference>
<gene>
    <name evidence="6" type="ORF">SS37A_11880</name>
</gene>
<dbReference type="EMBL" id="AP027142">
    <property type="protein sequence ID" value="BDV33659.1"/>
    <property type="molecule type" value="Genomic_DNA"/>
</dbReference>
<keyword evidence="1" id="KW-0489">Methyltransferase</keyword>
<reference evidence="6 7" key="1">
    <citation type="journal article" date="2023" name="Int. J. Syst. Evol. Microbiol.">
        <title>Methylocystis iwaonis sp. nov., a type II methane-oxidizing bacterium from surface soil of a rice paddy field in Japan, and emended description of the genus Methylocystis (ex Whittenbury et al. 1970) Bowman et al. 1993.</title>
        <authorList>
            <person name="Kaise H."/>
            <person name="Sawadogo J.B."/>
            <person name="Alam M.S."/>
            <person name="Ueno C."/>
            <person name="Dianou D."/>
            <person name="Shinjo R."/>
            <person name="Asakawa S."/>
        </authorList>
    </citation>
    <scope>NUCLEOTIDE SEQUENCE [LARGE SCALE GENOMIC DNA]</scope>
    <source>
        <strain evidence="6 7">SS37A-Re</strain>
    </source>
</reference>
<dbReference type="PIRSF" id="PIRSF005739">
    <property type="entry name" value="O-mtase"/>
    <property type="match status" value="1"/>
</dbReference>
<dbReference type="Pfam" id="PF08100">
    <property type="entry name" value="Dimerisation"/>
    <property type="match status" value="1"/>
</dbReference>
<dbReference type="InterPro" id="IPR016461">
    <property type="entry name" value="COMT-like"/>
</dbReference>
<dbReference type="PANTHER" id="PTHR43712:SF2">
    <property type="entry name" value="O-METHYLTRANSFERASE CICE"/>
    <property type="match status" value="1"/>
</dbReference>
<dbReference type="PANTHER" id="PTHR43712">
    <property type="entry name" value="PUTATIVE (AFU_ORTHOLOGUE AFUA_4G14580)-RELATED"/>
    <property type="match status" value="1"/>
</dbReference>
<dbReference type="SUPFAM" id="SSF46785">
    <property type="entry name" value="Winged helix' DNA-binding domain"/>
    <property type="match status" value="1"/>
</dbReference>
<feature type="domain" description="O-methyltransferase C-terminal" evidence="4">
    <location>
        <begin position="173"/>
        <end position="351"/>
    </location>
</feature>
<dbReference type="Pfam" id="PF00891">
    <property type="entry name" value="Methyltransf_2"/>
    <property type="match status" value="1"/>
</dbReference>
<protein>
    <submittedName>
        <fullName evidence="6">O-methyltransferase</fullName>
    </submittedName>
</protein>
<dbReference type="RefSeq" id="WP_281931155.1">
    <property type="nucleotide sequence ID" value="NZ_AP027142.1"/>
</dbReference>
<feature type="domain" description="O-methyltransferase dimerisation" evidence="5">
    <location>
        <begin position="48"/>
        <end position="123"/>
    </location>
</feature>
<evidence type="ECO:0000259" key="5">
    <source>
        <dbReference type="Pfam" id="PF08100"/>
    </source>
</evidence>
<accession>A0ABM8E6Y3</accession>
<dbReference type="Gene3D" id="1.10.10.10">
    <property type="entry name" value="Winged helix-like DNA-binding domain superfamily/Winged helix DNA-binding domain"/>
    <property type="match status" value="1"/>
</dbReference>
<dbReference type="InterPro" id="IPR036390">
    <property type="entry name" value="WH_DNA-bd_sf"/>
</dbReference>
<sequence length="373" mass="40620">MAGLFERWLDDLRARRDRLIADPKFQRWSLANPFTRPIARRRARAALDLTAGFVYSQVLFACARLKLFEALAGGPLTVSDLATRLALSEAATRRLLDAAASLDITERRAGERYGLGQLGAAFLGNAAARALVEHQPLLYADIADPVALLRGEKRAALADYWPYSDLEQPKALSPGDVAPYSALMAASQPMVAEQALDAYDMRQHKRLMDIGGGEGVFLCAAAARAPDLQLALVDLPAVADRARMRLEAAGLMARAQIHGGDFLRDDLPKGADAVTLIRIVHDQDDERALMLLRNIRRAMEPGATLLIIEAMSGVKGAETLDAYYGFYTLAMGRGEPRRVEEIEALLRQAGFGGFRLLDNALPTLTSILVAKAI</sequence>
<dbReference type="SUPFAM" id="SSF53335">
    <property type="entry name" value="S-adenosyl-L-methionine-dependent methyltransferases"/>
    <property type="match status" value="1"/>
</dbReference>
<dbReference type="InterPro" id="IPR001077">
    <property type="entry name" value="COMT_C"/>
</dbReference>
<proteinExistence type="predicted"/>
<dbReference type="Proteomes" id="UP001317629">
    <property type="component" value="Chromosome"/>
</dbReference>
<evidence type="ECO:0000256" key="1">
    <source>
        <dbReference type="ARBA" id="ARBA00022603"/>
    </source>
</evidence>
<keyword evidence="2" id="KW-0808">Transferase</keyword>
<evidence type="ECO:0000259" key="4">
    <source>
        <dbReference type="Pfam" id="PF00891"/>
    </source>
</evidence>
<organism evidence="6 7">
    <name type="scientific">Methylocystis iwaonis</name>
    <dbReference type="NCBI Taxonomy" id="2885079"/>
    <lineage>
        <taxon>Bacteria</taxon>
        <taxon>Pseudomonadati</taxon>
        <taxon>Pseudomonadota</taxon>
        <taxon>Alphaproteobacteria</taxon>
        <taxon>Hyphomicrobiales</taxon>
        <taxon>Methylocystaceae</taxon>
        <taxon>Methylocystis</taxon>
    </lineage>
</organism>
<name>A0ABM8E6Y3_9HYPH</name>
<keyword evidence="3" id="KW-0949">S-adenosyl-L-methionine</keyword>
<dbReference type="InterPro" id="IPR036388">
    <property type="entry name" value="WH-like_DNA-bd_sf"/>
</dbReference>
<keyword evidence="7" id="KW-1185">Reference proteome</keyword>
<dbReference type="Gene3D" id="3.40.50.150">
    <property type="entry name" value="Vaccinia Virus protein VP39"/>
    <property type="match status" value="1"/>
</dbReference>
<dbReference type="CDD" id="cd02440">
    <property type="entry name" value="AdoMet_MTases"/>
    <property type="match status" value="1"/>
</dbReference>
<dbReference type="InterPro" id="IPR029063">
    <property type="entry name" value="SAM-dependent_MTases_sf"/>
</dbReference>
<dbReference type="PROSITE" id="PS51683">
    <property type="entry name" value="SAM_OMT_II"/>
    <property type="match status" value="1"/>
</dbReference>
<dbReference type="InterPro" id="IPR012967">
    <property type="entry name" value="COMT_dimerisation"/>
</dbReference>
<evidence type="ECO:0000256" key="2">
    <source>
        <dbReference type="ARBA" id="ARBA00022679"/>
    </source>
</evidence>
<evidence type="ECO:0000313" key="6">
    <source>
        <dbReference type="EMBL" id="BDV33659.1"/>
    </source>
</evidence>